<dbReference type="Proteomes" id="UP001172681">
    <property type="component" value="Unassembled WGS sequence"/>
</dbReference>
<comment type="caution">
    <text evidence="4">The sequence shown here is derived from an EMBL/GenBank/DDBJ whole genome shotgun (WGS) entry which is preliminary data.</text>
</comment>
<protein>
    <recommendedName>
        <fullName evidence="3">DUF7908 domain-containing protein</fullName>
    </recommendedName>
</protein>
<name>A0AA38Y2G8_9EURO</name>
<gene>
    <name evidence="4" type="ORF">H2204_007208</name>
</gene>
<sequence>MRSSIVTLLLVLGNGVLSSGVHHSKPLATVTPCPEAPSRIAPPIITVTSQYQPISTCEERTACFRRLCKTEYSYHTYEYVSTVIPCLDTSTTVTRTEQSVLISRSSSTITNTHVKTKVHHGHTTTTTATARTTVLKEWSAVYKDIGPLAIAGYKGSGLCDTCEGHNGEKKQEVEAIECTHRPRGPTVCEKHAEIWIYQPAPSTTTKAVAICSSRAVASSAGTFTFAFPQREPPATIHVPARTIILTIGGRHPGAVTTTTTTVTETVTTVPGRVWTVFVTRSCLRPTTFTFDVTVTKTITYTVPPWGYLNSCPQRLAGLDHPFHYPNPTEQRDNLNVRAVHIDVVGLIFSRFYYKCPLYHARFHQWPDFREYLYNNNNNNNDNYYYYYYYYSSSYYYYYTASLHDICFGVLCQFNIIRFAIRVLCHQFNILRFAISVHILFNSRLLVNTLHVVFGNCNDNVRKYFHNHSPEFVGVGDFHAELFYDERAEHIECLFDYFHPLPSDFLIEITVASPGRRNRRDPVTYFLGFDQSDVGIVVEGQTLAAHFFSSGNGEPLLSDNKYVGTETDASTSPLIRSPSRPEGFDSFSFTNGGSVLVAGSAGFCLIDGAVAVLVPGAPCAVPITLTSTAIVPTTSTSTAASSTSSPASVTTVSSTTTFSTAETSQSSLTTTTSSMTTGASTTVPESTTSTSTATCRDDDFKSDEDHHSIYNDSGSNDLYHIHGISVYIICAVLYYDTISNHHSPSQLAVFLD</sequence>
<evidence type="ECO:0000259" key="3">
    <source>
        <dbReference type="Pfam" id="PF25485"/>
    </source>
</evidence>
<feature type="domain" description="DUF7908" evidence="3">
    <location>
        <begin position="502"/>
        <end position="626"/>
    </location>
</feature>
<evidence type="ECO:0000313" key="5">
    <source>
        <dbReference type="Proteomes" id="UP001172681"/>
    </source>
</evidence>
<dbReference type="EMBL" id="JAPDRN010000048">
    <property type="protein sequence ID" value="KAJ9633312.1"/>
    <property type="molecule type" value="Genomic_DNA"/>
</dbReference>
<feature type="signal peptide" evidence="2">
    <location>
        <begin position="1"/>
        <end position="18"/>
    </location>
</feature>
<dbReference type="InterPro" id="IPR057230">
    <property type="entry name" value="DUF7908"/>
</dbReference>
<reference evidence="4" key="1">
    <citation type="submission" date="2022-10" db="EMBL/GenBank/DDBJ databases">
        <title>Culturing micro-colonial fungi from biological soil crusts in the Mojave desert and describing Neophaeococcomyces mojavensis, and introducing the new genera and species Taxawa tesnikishii.</title>
        <authorList>
            <person name="Kurbessoian T."/>
            <person name="Stajich J.E."/>
        </authorList>
    </citation>
    <scope>NUCLEOTIDE SEQUENCE</scope>
    <source>
        <strain evidence="4">TK_35</strain>
    </source>
</reference>
<evidence type="ECO:0000256" key="1">
    <source>
        <dbReference type="SAM" id="MobiDB-lite"/>
    </source>
</evidence>
<organism evidence="4 5">
    <name type="scientific">Knufia peltigerae</name>
    <dbReference type="NCBI Taxonomy" id="1002370"/>
    <lineage>
        <taxon>Eukaryota</taxon>
        <taxon>Fungi</taxon>
        <taxon>Dikarya</taxon>
        <taxon>Ascomycota</taxon>
        <taxon>Pezizomycotina</taxon>
        <taxon>Eurotiomycetes</taxon>
        <taxon>Chaetothyriomycetidae</taxon>
        <taxon>Chaetothyriales</taxon>
        <taxon>Trichomeriaceae</taxon>
        <taxon>Knufia</taxon>
    </lineage>
</organism>
<evidence type="ECO:0000256" key="2">
    <source>
        <dbReference type="SAM" id="SignalP"/>
    </source>
</evidence>
<keyword evidence="5" id="KW-1185">Reference proteome</keyword>
<evidence type="ECO:0000313" key="4">
    <source>
        <dbReference type="EMBL" id="KAJ9633312.1"/>
    </source>
</evidence>
<dbReference type="Pfam" id="PF25485">
    <property type="entry name" value="DUF7908"/>
    <property type="match status" value="1"/>
</dbReference>
<keyword evidence="2" id="KW-0732">Signal</keyword>
<proteinExistence type="predicted"/>
<dbReference type="AlphaFoldDB" id="A0AA38Y2G8"/>
<feature type="region of interest" description="Disordered" evidence="1">
    <location>
        <begin position="635"/>
        <end position="698"/>
    </location>
</feature>
<accession>A0AA38Y2G8</accession>
<feature type="compositionally biased region" description="Low complexity" evidence="1">
    <location>
        <begin position="635"/>
        <end position="693"/>
    </location>
</feature>
<feature type="chain" id="PRO_5041315215" description="DUF7908 domain-containing protein" evidence="2">
    <location>
        <begin position="19"/>
        <end position="751"/>
    </location>
</feature>